<dbReference type="OrthoDB" id="3217472at2"/>
<evidence type="ECO:0000313" key="3">
    <source>
        <dbReference type="Proteomes" id="UP000321685"/>
    </source>
</evidence>
<keyword evidence="3" id="KW-1185">Reference proteome</keyword>
<dbReference type="Gene3D" id="3.10.20.270">
    <property type="entry name" value="TmoB-like"/>
    <property type="match status" value="1"/>
</dbReference>
<reference evidence="2 3" key="1">
    <citation type="submission" date="2019-07" db="EMBL/GenBank/DDBJ databases">
        <title>Whole genome shotgun sequence of Pseudonocardia sulfidoxydans NBRC 16205.</title>
        <authorList>
            <person name="Hosoyama A."/>
            <person name="Uohara A."/>
            <person name="Ohji S."/>
            <person name="Ichikawa N."/>
        </authorList>
    </citation>
    <scope>NUCLEOTIDE SEQUENCE [LARGE SCALE GENOMIC DNA]</scope>
    <source>
        <strain evidence="2 3">NBRC 16205</strain>
    </source>
</reference>
<name>A0A511DP24_9PSEU</name>
<sequence length="84" mass="9148">MGNPMPVVAHFRGDFLYNLVLVEDTDTVFEVARKCAEHSVGRRVPVQDAGLRVEYAGAVLDDSLTASEAGIVPMEEVIVSYAPR</sequence>
<comment type="caution">
    <text evidence="2">The sequence shown here is derived from an EMBL/GenBank/DDBJ whole genome shotgun (WGS) entry which is preliminary data.</text>
</comment>
<feature type="domain" description="Ubiquitin-like" evidence="1">
    <location>
        <begin position="20"/>
        <end position="84"/>
    </location>
</feature>
<dbReference type="PROSITE" id="PS50053">
    <property type="entry name" value="UBIQUITIN_2"/>
    <property type="match status" value="1"/>
</dbReference>
<dbReference type="InterPro" id="IPR009355">
    <property type="entry name" value="Toluene_mOase_B"/>
</dbReference>
<dbReference type="InterPro" id="IPR000626">
    <property type="entry name" value="Ubiquitin-like_dom"/>
</dbReference>
<dbReference type="AlphaFoldDB" id="A0A511DP24"/>
<evidence type="ECO:0000313" key="2">
    <source>
        <dbReference type="EMBL" id="GEL24808.1"/>
    </source>
</evidence>
<dbReference type="RefSeq" id="WP_147110076.1">
    <property type="nucleotide sequence ID" value="NZ_BJVJ01000040.1"/>
</dbReference>
<dbReference type="Pfam" id="PF06234">
    <property type="entry name" value="TmoB"/>
    <property type="match status" value="1"/>
</dbReference>
<dbReference type="SUPFAM" id="SSF110814">
    <property type="entry name" value="TmoB-like"/>
    <property type="match status" value="1"/>
</dbReference>
<gene>
    <name evidence="2" type="ORF">PSU4_37620</name>
</gene>
<evidence type="ECO:0000259" key="1">
    <source>
        <dbReference type="PROSITE" id="PS50053"/>
    </source>
</evidence>
<accession>A0A511DP24</accession>
<dbReference type="InterPro" id="IPR036713">
    <property type="entry name" value="TmoB-like_sf"/>
</dbReference>
<dbReference type="EMBL" id="BJVJ01000040">
    <property type="protein sequence ID" value="GEL24808.1"/>
    <property type="molecule type" value="Genomic_DNA"/>
</dbReference>
<dbReference type="Proteomes" id="UP000321685">
    <property type="component" value="Unassembled WGS sequence"/>
</dbReference>
<organism evidence="2 3">
    <name type="scientific">Pseudonocardia sulfidoxydans NBRC 16205</name>
    <dbReference type="NCBI Taxonomy" id="1223511"/>
    <lineage>
        <taxon>Bacteria</taxon>
        <taxon>Bacillati</taxon>
        <taxon>Actinomycetota</taxon>
        <taxon>Actinomycetes</taxon>
        <taxon>Pseudonocardiales</taxon>
        <taxon>Pseudonocardiaceae</taxon>
        <taxon>Pseudonocardia</taxon>
    </lineage>
</organism>
<proteinExistence type="predicted"/>
<protein>
    <recommendedName>
        <fullName evidence="1">Ubiquitin-like domain-containing protein</fullName>
    </recommendedName>
</protein>